<dbReference type="GO" id="GO:0009253">
    <property type="term" value="P:peptidoglycan catabolic process"/>
    <property type="evidence" value="ECO:0007669"/>
    <property type="project" value="TreeGrafter"/>
</dbReference>
<keyword evidence="3 8" id="KW-0456">Lyase</keyword>
<dbReference type="Gene3D" id="2.40.240.50">
    <property type="entry name" value="Barwin-like endoglucanases"/>
    <property type="match status" value="1"/>
</dbReference>
<dbReference type="GO" id="GO:0009254">
    <property type="term" value="P:peptidoglycan turnover"/>
    <property type="evidence" value="ECO:0007669"/>
    <property type="project" value="InterPro"/>
</dbReference>
<evidence type="ECO:0000313" key="9">
    <source>
        <dbReference type="Proteomes" id="UP000317369"/>
    </source>
</evidence>
<dbReference type="InterPro" id="IPR010611">
    <property type="entry name" value="3D_dom"/>
</dbReference>
<reference evidence="8 9" key="1">
    <citation type="submission" date="2019-02" db="EMBL/GenBank/DDBJ databases">
        <title>Deep-cultivation of Planctomycetes and their phenomic and genomic characterization uncovers novel biology.</title>
        <authorList>
            <person name="Wiegand S."/>
            <person name="Jogler M."/>
            <person name="Boedeker C."/>
            <person name="Pinto D."/>
            <person name="Vollmers J."/>
            <person name="Rivas-Marin E."/>
            <person name="Kohn T."/>
            <person name="Peeters S.H."/>
            <person name="Heuer A."/>
            <person name="Rast P."/>
            <person name="Oberbeckmann S."/>
            <person name="Bunk B."/>
            <person name="Jeske O."/>
            <person name="Meyerdierks A."/>
            <person name="Storesund J.E."/>
            <person name="Kallscheuer N."/>
            <person name="Luecker S."/>
            <person name="Lage O.M."/>
            <person name="Pohl T."/>
            <person name="Merkel B.J."/>
            <person name="Hornburger P."/>
            <person name="Mueller R.-W."/>
            <person name="Bruemmer F."/>
            <person name="Labrenz M."/>
            <person name="Spormann A.M."/>
            <person name="Op den Camp H."/>
            <person name="Overmann J."/>
            <person name="Amann R."/>
            <person name="Jetten M.S.M."/>
            <person name="Mascher T."/>
            <person name="Medema M.H."/>
            <person name="Devos D.P."/>
            <person name="Kaster A.-K."/>
            <person name="Ovreas L."/>
            <person name="Rohde M."/>
            <person name="Galperin M.Y."/>
            <person name="Jogler C."/>
        </authorList>
    </citation>
    <scope>NUCLEOTIDE SEQUENCE [LARGE SCALE GENOMIC DNA]</scope>
    <source>
        <strain evidence="8 9">KS4</strain>
    </source>
</reference>
<dbReference type="CDD" id="cd14485">
    <property type="entry name" value="mltA_like_LT_A"/>
    <property type="match status" value="1"/>
</dbReference>
<dbReference type="SUPFAM" id="SSF50685">
    <property type="entry name" value="Barwin-like endoglucanases"/>
    <property type="match status" value="1"/>
</dbReference>
<evidence type="ECO:0000256" key="4">
    <source>
        <dbReference type="ARBA" id="ARBA00023316"/>
    </source>
</evidence>
<sequence length="414" mass="46482" precursor="true">MRIHARTLTCRFYCLILSSLFLAACQQAQPLPPAAPDYARPLADGSSSLVRIQNPSNIPALAQAFSQLADPAYRESLQKSLNWFDLQSTKQYFPTAQISHAHAYTSVYALLQVRKYSDLLDEFDLWQSVGWNNLGEVLFTAYYSPVFKASATRQGPYQYPLFKRPSDLRSNPNTGDVIGGYYTRNQLEQSGKLIGLELVYLPSRLDAYIIEVNGSAKLQMTDGSTRYVGYAGNNGHDYTSIGKLLAEKGVMSEHEINLSSIRAYFNQNPNLLNQYISRNDRFVFFKWYKPDQWPAGSLGVNVTPYRSLATDKSIFPRGCPMLITTTLPDNQGNKQPFTQLMVDQDTGGAIRAAGRADIYLGVGSQAEAIAGHQAATGQMYYLLLKPDRVQYWYDKMSQSKSAKLRSNITKHTYK</sequence>
<proteinExistence type="predicted"/>
<evidence type="ECO:0000256" key="3">
    <source>
        <dbReference type="ARBA" id="ARBA00023239"/>
    </source>
</evidence>
<dbReference type="Pfam" id="PF03562">
    <property type="entry name" value="MltA"/>
    <property type="match status" value="1"/>
</dbReference>
<name>A0A517YTQ5_9BACT</name>
<evidence type="ECO:0000256" key="2">
    <source>
        <dbReference type="ARBA" id="ARBA00012587"/>
    </source>
</evidence>
<dbReference type="CDD" id="cd14668">
    <property type="entry name" value="mlta_B"/>
    <property type="match status" value="1"/>
</dbReference>
<keyword evidence="6" id="KW-0732">Signal</keyword>
<dbReference type="AlphaFoldDB" id="A0A517YTQ5"/>
<feature type="domain" description="Lytic transglycosylase MltA" evidence="7">
    <location>
        <begin position="146"/>
        <end position="286"/>
    </location>
</feature>
<evidence type="ECO:0000259" key="7">
    <source>
        <dbReference type="SMART" id="SM00925"/>
    </source>
</evidence>
<accession>A0A517YTQ5</accession>
<evidence type="ECO:0000313" key="8">
    <source>
        <dbReference type="EMBL" id="QDU33589.1"/>
    </source>
</evidence>
<dbReference type="GO" id="GO:0071555">
    <property type="term" value="P:cell wall organization"/>
    <property type="evidence" value="ECO:0007669"/>
    <property type="project" value="UniProtKB-KW"/>
</dbReference>
<dbReference type="Gene3D" id="2.40.40.10">
    <property type="entry name" value="RlpA-like domain"/>
    <property type="match status" value="1"/>
</dbReference>
<dbReference type="RefSeq" id="WP_200761688.1">
    <property type="nucleotide sequence ID" value="NZ_CP036425.1"/>
</dbReference>
<dbReference type="KEGG" id="pcor:KS4_16400"/>
<dbReference type="PIRSF" id="PIRSF019422">
    <property type="entry name" value="MltA"/>
    <property type="match status" value="1"/>
</dbReference>
<dbReference type="GO" id="GO:0019867">
    <property type="term" value="C:outer membrane"/>
    <property type="evidence" value="ECO:0007669"/>
    <property type="project" value="InterPro"/>
</dbReference>
<keyword evidence="4" id="KW-0961">Cell wall biogenesis/degradation</keyword>
<keyword evidence="9" id="KW-1185">Reference proteome</keyword>
<gene>
    <name evidence="8" type="primary">mltA</name>
    <name evidence="8" type="ORF">KS4_16400</name>
</gene>
<comment type="catalytic activity">
    <reaction evidence="1">
        <text>Exolytic cleavage of the (1-&gt;4)-beta-glycosidic linkage between N-acetylmuramic acid (MurNAc) and N-acetylglucosamine (GlcNAc) residues in peptidoglycan, from either the reducing or the non-reducing ends of the peptidoglycan chains, with concomitant formation of a 1,6-anhydrobond in the MurNAc residue.</text>
        <dbReference type="EC" id="4.2.2.n1"/>
    </reaction>
</comment>
<dbReference type="EMBL" id="CP036425">
    <property type="protein sequence ID" value="QDU33589.1"/>
    <property type="molecule type" value="Genomic_DNA"/>
</dbReference>
<dbReference type="PANTHER" id="PTHR30124">
    <property type="entry name" value="MEMBRANE-BOUND LYTIC MUREIN TRANSGLYCOSYLASE A"/>
    <property type="match status" value="1"/>
</dbReference>
<dbReference type="PANTHER" id="PTHR30124:SF0">
    <property type="entry name" value="MEMBRANE-BOUND LYTIC MUREIN TRANSGLYCOSYLASE A"/>
    <property type="match status" value="1"/>
</dbReference>
<protein>
    <recommendedName>
        <fullName evidence="2">peptidoglycan lytic exotransglycosylase</fullName>
        <ecNumber evidence="2">4.2.2.n1</ecNumber>
    </recommendedName>
    <alternativeName>
        <fullName evidence="5">Murein hydrolase A</fullName>
    </alternativeName>
</protein>
<dbReference type="Pfam" id="PF06725">
    <property type="entry name" value="3D"/>
    <property type="match status" value="1"/>
</dbReference>
<evidence type="ECO:0000256" key="1">
    <source>
        <dbReference type="ARBA" id="ARBA00001420"/>
    </source>
</evidence>
<dbReference type="GO" id="GO:0008933">
    <property type="term" value="F:peptidoglycan lytic transglycosylase activity"/>
    <property type="evidence" value="ECO:0007669"/>
    <property type="project" value="TreeGrafter"/>
</dbReference>
<feature type="signal peptide" evidence="6">
    <location>
        <begin position="1"/>
        <end position="23"/>
    </location>
</feature>
<evidence type="ECO:0000256" key="6">
    <source>
        <dbReference type="SAM" id="SignalP"/>
    </source>
</evidence>
<evidence type="ECO:0000256" key="5">
    <source>
        <dbReference type="ARBA" id="ARBA00030918"/>
    </source>
</evidence>
<feature type="chain" id="PRO_5021977450" description="peptidoglycan lytic exotransglycosylase" evidence="6">
    <location>
        <begin position="24"/>
        <end position="414"/>
    </location>
</feature>
<dbReference type="InterPro" id="IPR026044">
    <property type="entry name" value="MltA"/>
</dbReference>
<dbReference type="EC" id="4.2.2.n1" evidence="2"/>
<dbReference type="SMART" id="SM00925">
    <property type="entry name" value="MltA"/>
    <property type="match status" value="1"/>
</dbReference>
<dbReference type="InterPro" id="IPR036908">
    <property type="entry name" value="RlpA-like_sf"/>
</dbReference>
<dbReference type="InterPro" id="IPR005300">
    <property type="entry name" value="MltA_B"/>
</dbReference>
<dbReference type="Proteomes" id="UP000317369">
    <property type="component" value="Chromosome"/>
</dbReference>
<dbReference type="GO" id="GO:0004553">
    <property type="term" value="F:hydrolase activity, hydrolyzing O-glycosyl compounds"/>
    <property type="evidence" value="ECO:0007669"/>
    <property type="project" value="InterPro"/>
</dbReference>
<organism evidence="8 9">
    <name type="scientific">Poriferisphaera corsica</name>
    <dbReference type="NCBI Taxonomy" id="2528020"/>
    <lineage>
        <taxon>Bacteria</taxon>
        <taxon>Pseudomonadati</taxon>
        <taxon>Planctomycetota</taxon>
        <taxon>Phycisphaerae</taxon>
        <taxon>Phycisphaerales</taxon>
        <taxon>Phycisphaeraceae</taxon>
        <taxon>Poriferisphaera</taxon>
    </lineage>
</organism>
<dbReference type="PROSITE" id="PS51257">
    <property type="entry name" value="PROKAR_LIPOPROTEIN"/>
    <property type="match status" value="1"/>
</dbReference>